<dbReference type="SUPFAM" id="SSF47090">
    <property type="entry name" value="PGBD-like"/>
    <property type="match status" value="1"/>
</dbReference>
<dbReference type="InterPro" id="IPR002477">
    <property type="entry name" value="Peptidoglycan-bd-like"/>
</dbReference>
<dbReference type="RefSeq" id="WP_304376093.1">
    <property type="nucleotide sequence ID" value="NZ_JAUOZU010000007.1"/>
</dbReference>
<protein>
    <submittedName>
        <fullName evidence="3">N-acetylmuramidase domain-containing protein</fullName>
    </submittedName>
</protein>
<name>A0ABT8YLP8_9HYPH</name>
<evidence type="ECO:0000313" key="3">
    <source>
        <dbReference type="EMBL" id="MDO6964162.1"/>
    </source>
</evidence>
<evidence type="ECO:0000259" key="2">
    <source>
        <dbReference type="Pfam" id="PF11860"/>
    </source>
</evidence>
<accession>A0ABT8YLP8</accession>
<reference evidence="3" key="2">
    <citation type="submission" date="2023-07" db="EMBL/GenBank/DDBJ databases">
        <authorList>
            <person name="Shen H."/>
        </authorList>
    </citation>
    <scope>NUCLEOTIDE SEQUENCE</scope>
    <source>
        <strain evidence="3">TNR-22</strain>
    </source>
</reference>
<evidence type="ECO:0000313" key="4">
    <source>
        <dbReference type="Proteomes" id="UP001174932"/>
    </source>
</evidence>
<dbReference type="Gene3D" id="1.10.101.10">
    <property type="entry name" value="PGBD-like superfamily/PGBD"/>
    <property type="match status" value="1"/>
</dbReference>
<reference evidence="3" key="1">
    <citation type="journal article" date="2015" name="Int. J. Syst. Evol. Microbiol.">
        <title>Rhizobium alvei sp. nov., isolated from a freshwater river.</title>
        <authorList>
            <person name="Sheu S.Y."/>
            <person name="Huang H.W."/>
            <person name="Young C.C."/>
            <person name="Chen W.M."/>
        </authorList>
    </citation>
    <scope>NUCLEOTIDE SEQUENCE</scope>
    <source>
        <strain evidence="3">TNR-22</strain>
    </source>
</reference>
<dbReference type="InterPro" id="IPR024408">
    <property type="entry name" value="Muramidase"/>
</dbReference>
<dbReference type="EMBL" id="JAUOZU010000007">
    <property type="protein sequence ID" value="MDO6964162.1"/>
    <property type="molecule type" value="Genomic_DNA"/>
</dbReference>
<dbReference type="Pfam" id="PF11860">
    <property type="entry name" value="Muramidase"/>
    <property type="match status" value="1"/>
</dbReference>
<dbReference type="Proteomes" id="UP001174932">
    <property type="component" value="Unassembled WGS sequence"/>
</dbReference>
<dbReference type="Pfam" id="PF01471">
    <property type="entry name" value="PG_binding_1"/>
    <property type="match status" value="1"/>
</dbReference>
<feature type="domain" description="N-acetylmuramidase" evidence="2">
    <location>
        <begin position="26"/>
        <end position="191"/>
    </location>
</feature>
<keyword evidence="4" id="KW-1185">Reference proteome</keyword>
<dbReference type="InterPro" id="IPR036365">
    <property type="entry name" value="PGBD-like_sf"/>
</dbReference>
<evidence type="ECO:0000259" key="1">
    <source>
        <dbReference type="Pfam" id="PF01471"/>
    </source>
</evidence>
<gene>
    <name evidence="3" type="ORF">Q4481_09355</name>
</gene>
<proteinExistence type="predicted"/>
<sequence length="260" mass="28211">MVEFAGKGRTLSSEAVEHGISLLKIEPAAFWAVMAVETRGFGFLSDRRPLILYERHVFHKQTHGAYSKTHPHISNPVAGGYGAGGANQYARLKDACSLDRVAALNSASWGLGQVMGYNAASAGFADVETMVAKMADDEDAQVAGMVAFIAGHGLAKYLQTQQWAEFALRYNGSGYKKNQYDTKLAKAFNLYSVHPTPNLMVRRCQAALLYLGFNPGGVDGVFGMGSQKALMAWEKARGLPVDGKLSDENIRQLTQEAFPN</sequence>
<feature type="domain" description="Peptidoglycan binding-like" evidence="1">
    <location>
        <begin position="201"/>
        <end position="248"/>
    </location>
</feature>
<organism evidence="3 4">
    <name type="scientific">Rhizobium alvei</name>
    <dbReference type="NCBI Taxonomy" id="1132659"/>
    <lineage>
        <taxon>Bacteria</taxon>
        <taxon>Pseudomonadati</taxon>
        <taxon>Pseudomonadota</taxon>
        <taxon>Alphaproteobacteria</taxon>
        <taxon>Hyphomicrobiales</taxon>
        <taxon>Rhizobiaceae</taxon>
        <taxon>Rhizobium/Agrobacterium group</taxon>
        <taxon>Rhizobium</taxon>
    </lineage>
</organism>
<dbReference type="InterPro" id="IPR036366">
    <property type="entry name" value="PGBDSf"/>
</dbReference>
<comment type="caution">
    <text evidence="3">The sequence shown here is derived from an EMBL/GenBank/DDBJ whole genome shotgun (WGS) entry which is preliminary data.</text>
</comment>